<feature type="region of interest" description="Disordered" evidence="1">
    <location>
        <begin position="72"/>
        <end position="94"/>
    </location>
</feature>
<evidence type="ECO:0000256" key="1">
    <source>
        <dbReference type="SAM" id="MobiDB-lite"/>
    </source>
</evidence>
<dbReference type="OrthoDB" id="2973472at2"/>
<name>A0A1I2REM5_9BACI</name>
<proteinExistence type="predicted"/>
<dbReference type="RefSeq" id="WP_089753692.1">
    <property type="nucleotide sequence ID" value="NZ_FOOG01000039.1"/>
</dbReference>
<sequence>MGPIQTVWLDECRKLGIVKCRNSVFGNLYYPITIDPEQLEYGRIHQLWYTTYNGARQFFRLNTNNYHVSGRMRQESPDKIQMKPPVKNNPVRSL</sequence>
<dbReference type="Proteomes" id="UP000198897">
    <property type="component" value="Unassembled WGS sequence"/>
</dbReference>
<accession>A0A1I2REM5</accession>
<keyword evidence="3" id="KW-1185">Reference proteome</keyword>
<reference evidence="3" key="1">
    <citation type="submission" date="2016-10" db="EMBL/GenBank/DDBJ databases">
        <authorList>
            <person name="Varghese N."/>
            <person name="Submissions S."/>
        </authorList>
    </citation>
    <scope>NUCLEOTIDE SEQUENCE [LARGE SCALE GENOMIC DNA]</scope>
    <source>
        <strain evidence="3">FP5</strain>
    </source>
</reference>
<gene>
    <name evidence="2" type="ORF">SAMN05216353_13931</name>
</gene>
<evidence type="ECO:0000313" key="2">
    <source>
        <dbReference type="EMBL" id="SFG39008.1"/>
    </source>
</evidence>
<dbReference type="EMBL" id="FOOG01000039">
    <property type="protein sequence ID" value="SFG39008.1"/>
    <property type="molecule type" value="Genomic_DNA"/>
</dbReference>
<feature type="compositionally biased region" description="Basic and acidic residues" evidence="1">
    <location>
        <begin position="72"/>
        <end position="81"/>
    </location>
</feature>
<dbReference type="AlphaFoldDB" id="A0A1I2REM5"/>
<evidence type="ECO:0000313" key="3">
    <source>
        <dbReference type="Proteomes" id="UP000198897"/>
    </source>
</evidence>
<organism evidence="2 3">
    <name type="scientific">Halobacillus alkaliphilus</name>
    <dbReference type="NCBI Taxonomy" id="396056"/>
    <lineage>
        <taxon>Bacteria</taxon>
        <taxon>Bacillati</taxon>
        <taxon>Bacillota</taxon>
        <taxon>Bacilli</taxon>
        <taxon>Bacillales</taxon>
        <taxon>Bacillaceae</taxon>
        <taxon>Halobacillus</taxon>
    </lineage>
</organism>
<protein>
    <submittedName>
        <fullName evidence="2">Uncharacterized protein</fullName>
    </submittedName>
</protein>